<comment type="caution">
    <text evidence="6">The sequence shown here is derived from an EMBL/GenBank/DDBJ whole genome shotgun (WGS) entry which is preliminary data.</text>
</comment>
<dbReference type="Proteomes" id="UP001499909">
    <property type="component" value="Unassembled WGS sequence"/>
</dbReference>
<sequence>MLHAQGSKILDATGQEVVLRGFNVGGWLLQESYILKTDTLDSQARIRRALLRTMSEPELEEFYAQFRARFITKADIDFLAAQGFNCVRLPLHYDLFLTREQRRARTRAGQSPRHVEAYVQDLARWYDQDQLFTDAKNLEGFRLIDDVLSWCAAKNMYVILDLHAAPGGQGPDRNINDNLVPLDLWKRRDARGRLIYQDITVRLWEQLAARYRRDSRVAMYDFLNEPHKVNSANGLSDDNREINALYSRLINAVRARNDPHLLLLEGNGYGNEYTSLTPDKLRIADRTNLVYNAHRYWCSNGPGAADPNANQINLIHNLVAFRDTWQVPVWVGETGENSNEWFAGAVQGLNQAGIGWCHWTLKRVEGATSLLRVRAYGSILTPAGRAALLQNCQFAECLPNRDVLAAFAPPTAGRQPFATLTLPGLVHATDYDLGRHGAAYQDEYAERTDYRNQKATNSGNACRNDGADIFPVDDQAPSRGFALGSMAVGEWLNYTVQVQQAGRYTVQARVANDQATPARLLVKLDGAVIGTLLIGKGDSPATWTTVSATTTAIPTGPHTLQVYVEQPGAQLSWLRFSPAPAVVQGSE</sequence>
<evidence type="ECO:0000256" key="2">
    <source>
        <dbReference type="ARBA" id="ARBA00022801"/>
    </source>
</evidence>
<organism evidence="6 7">
    <name type="scientific">Hymenobacter algoricola</name>
    <dbReference type="NCBI Taxonomy" id="486267"/>
    <lineage>
        <taxon>Bacteria</taxon>
        <taxon>Pseudomonadati</taxon>
        <taxon>Bacteroidota</taxon>
        <taxon>Cytophagia</taxon>
        <taxon>Cytophagales</taxon>
        <taxon>Hymenobacteraceae</taxon>
        <taxon>Hymenobacter</taxon>
    </lineage>
</organism>
<dbReference type="Gene3D" id="3.20.20.80">
    <property type="entry name" value="Glycosidases"/>
    <property type="match status" value="1"/>
</dbReference>
<dbReference type="InterPro" id="IPR008979">
    <property type="entry name" value="Galactose-bd-like_sf"/>
</dbReference>
<evidence type="ECO:0000256" key="4">
    <source>
        <dbReference type="RuleBase" id="RU361153"/>
    </source>
</evidence>
<dbReference type="EMBL" id="BAABDH010000038">
    <property type="protein sequence ID" value="GAA3937016.1"/>
    <property type="molecule type" value="Genomic_DNA"/>
</dbReference>
<keyword evidence="2 4" id="KW-0378">Hydrolase</keyword>
<evidence type="ECO:0000256" key="3">
    <source>
        <dbReference type="ARBA" id="ARBA00023295"/>
    </source>
</evidence>
<gene>
    <name evidence="6" type="ORF">GCM10022406_21490</name>
</gene>
<comment type="similarity">
    <text evidence="4">Belongs to the glycosyl hydrolase 5 (cellulase A) family.</text>
</comment>
<dbReference type="InterPro" id="IPR001547">
    <property type="entry name" value="Glyco_hydro_5"/>
</dbReference>
<keyword evidence="1" id="KW-0732">Signal</keyword>
<protein>
    <recommendedName>
        <fullName evidence="5">CBM6 domain-containing protein</fullName>
    </recommendedName>
</protein>
<feature type="domain" description="CBM6" evidence="5">
    <location>
        <begin position="450"/>
        <end position="577"/>
    </location>
</feature>
<dbReference type="InterPro" id="IPR050386">
    <property type="entry name" value="Glycosyl_hydrolase_5"/>
</dbReference>
<dbReference type="Pfam" id="PF03422">
    <property type="entry name" value="CBM_6"/>
    <property type="match status" value="1"/>
</dbReference>
<evidence type="ECO:0000259" key="5">
    <source>
        <dbReference type="PROSITE" id="PS51175"/>
    </source>
</evidence>
<dbReference type="PANTHER" id="PTHR31297">
    <property type="entry name" value="GLUCAN ENDO-1,6-BETA-GLUCOSIDASE B"/>
    <property type="match status" value="1"/>
</dbReference>
<evidence type="ECO:0000313" key="6">
    <source>
        <dbReference type="EMBL" id="GAA3937016.1"/>
    </source>
</evidence>
<dbReference type="InterPro" id="IPR006584">
    <property type="entry name" value="Cellulose-bd_IV"/>
</dbReference>
<dbReference type="Pfam" id="PF00150">
    <property type="entry name" value="Cellulase"/>
    <property type="match status" value="1"/>
</dbReference>
<accession>A0ABP7N4Q3</accession>
<keyword evidence="3 4" id="KW-0326">Glycosidase</keyword>
<evidence type="ECO:0000313" key="7">
    <source>
        <dbReference type="Proteomes" id="UP001499909"/>
    </source>
</evidence>
<reference evidence="7" key="1">
    <citation type="journal article" date="2019" name="Int. J. Syst. Evol. Microbiol.">
        <title>The Global Catalogue of Microorganisms (GCM) 10K type strain sequencing project: providing services to taxonomists for standard genome sequencing and annotation.</title>
        <authorList>
            <consortium name="The Broad Institute Genomics Platform"/>
            <consortium name="The Broad Institute Genome Sequencing Center for Infectious Disease"/>
            <person name="Wu L."/>
            <person name="Ma J."/>
        </authorList>
    </citation>
    <scope>NUCLEOTIDE SEQUENCE [LARGE SCALE GENOMIC DNA]</scope>
    <source>
        <strain evidence="7">JCM 17214</strain>
    </source>
</reference>
<dbReference type="CDD" id="cd04080">
    <property type="entry name" value="CBM6_cellulase-like"/>
    <property type="match status" value="1"/>
</dbReference>
<evidence type="ECO:0000256" key="1">
    <source>
        <dbReference type="ARBA" id="ARBA00022729"/>
    </source>
</evidence>
<proteinExistence type="inferred from homology"/>
<dbReference type="PROSITE" id="PS51175">
    <property type="entry name" value="CBM6"/>
    <property type="match status" value="1"/>
</dbReference>
<dbReference type="InterPro" id="IPR005084">
    <property type="entry name" value="CBM6"/>
</dbReference>
<keyword evidence="7" id="KW-1185">Reference proteome</keyword>
<dbReference type="Gene3D" id="2.60.120.260">
    <property type="entry name" value="Galactose-binding domain-like"/>
    <property type="match status" value="1"/>
</dbReference>
<dbReference type="InterPro" id="IPR017853">
    <property type="entry name" value="GH"/>
</dbReference>
<dbReference type="SUPFAM" id="SSF49785">
    <property type="entry name" value="Galactose-binding domain-like"/>
    <property type="match status" value="1"/>
</dbReference>
<dbReference type="SUPFAM" id="SSF51445">
    <property type="entry name" value="(Trans)glycosidases"/>
    <property type="match status" value="1"/>
</dbReference>
<name>A0ABP7N4Q3_9BACT</name>
<dbReference type="PANTHER" id="PTHR31297:SF13">
    <property type="entry name" value="PUTATIVE-RELATED"/>
    <property type="match status" value="1"/>
</dbReference>
<dbReference type="SMART" id="SM00606">
    <property type="entry name" value="CBD_IV"/>
    <property type="match status" value="1"/>
</dbReference>